<gene>
    <name evidence="1" type="ORF">KC685_02285</name>
</gene>
<keyword evidence="1" id="KW-0067">ATP-binding</keyword>
<sequence length="571" mass="65734">MEPNNFTFNISLSVLNHLGRNLYRSFVTVLGEAISNSWDADAENVWIYIDKNTNSFVIKDDGMGMTSDDFQNKFLKIGYSKRKEGENESSRNRPYIGRKGIGKLALLSCAKKISILSKTKDSEYVGGVIDNSGLDQAITDDLTPDEYKLGVFNEDIFSAYTENHEHGTIIYFEDFNDGVRNTLDYLKKMIALYFRFSLLDNTFNIFLNDEKITQDNLDELASKTEFLWEINTQEDPYKEKLTKIKNSTNLTLEGVNYKGFIASVEKPRDLKVINTDERVSVDLFVNGRLREKDILKHMPSARIAESYLYGQIHYDELDSDDIDRFTSSREGIVADDPKYKEFLEHLKSNVLVKVIEYWDKWRLENREDGDPENEDIPKKERKSRELYNAVSRDYTPEEDSDNKDQIDSWVNELGDDAQYNFTSYAECFISENLLRKHIESNSLTPTACCNTDQEGKTCEDRYDPKNGNISLCVFCKGARGKQSLESQKIEAGTSIQVRSDEDNILMYLDYIDLAKIINDTILKDEDKSYKPLRNSVMHTSRLTDQAKTKLTSIFDNVIATVKKYIGIKSRT</sequence>
<protein>
    <submittedName>
        <fullName evidence="1">ATP-binding protein</fullName>
    </submittedName>
</protein>
<dbReference type="InterPro" id="IPR036890">
    <property type="entry name" value="HATPase_C_sf"/>
</dbReference>
<proteinExistence type="predicted"/>
<dbReference type="AlphaFoldDB" id="A0A955KY21"/>
<organism evidence="1 2">
    <name type="scientific">Candidatus Dojkabacteria bacterium</name>
    <dbReference type="NCBI Taxonomy" id="2099670"/>
    <lineage>
        <taxon>Bacteria</taxon>
        <taxon>Candidatus Dojkabacteria</taxon>
    </lineage>
</organism>
<reference evidence="1" key="2">
    <citation type="journal article" date="2021" name="Microbiome">
        <title>Successional dynamics and alternative stable states in a saline activated sludge microbial community over 9 years.</title>
        <authorList>
            <person name="Wang Y."/>
            <person name="Ye J."/>
            <person name="Ju F."/>
            <person name="Liu L."/>
            <person name="Boyd J.A."/>
            <person name="Deng Y."/>
            <person name="Parks D.H."/>
            <person name="Jiang X."/>
            <person name="Yin X."/>
            <person name="Woodcroft B.J."/>
            <person name="Tyson G.W."/>
            <person name="Hugenholtz P."/>
            <person name="Polz M.F."/>
            <person name="Zhang T."/>
        </authorList>
    </citation>
    <scope>NUCLEOTIDE SEQUENCE</scope>
    <source>
        <strain evidence="1">HKST-UBA17</strain>
    </source>
</reference>
<comment type="caution">
    <text evidence="1">The sequence shown here is derived from an EMBL/GenBank/DDBJ whole genome shotgun (WGS) entry which is preliminary data.</text>
</comment>
<dbReference type="Pfam" id="PF13589">
    <property type="entry name" value="HATPase_c_3"/>
    <property type="match status" value="1"/>
</dbReference>
<dbReference type="GO" id="GO:0005524">
    <property type="term" value="F:ATP binding"/>
    <property type="evidence" value="ECO:0007669"/>
    <property type="project" value="UniProtKB-KW"/>
</dbReference>
<dbReference type="Proteomes" id="UP000741282">
    <property type="component" value="Unassembled WGS sequence"/>
</dbReference>
<reference evidence="1" key="1">
    <citation type="submission" date="2020-04" db="EMBL/GenBank/DDBJ databases">
        <authorList>
            <person name="Zhang T."/>
        </authorList>
    </citation>
    <scope>NUCLEOTIDE SEQUENCE</scope>
    <source>
        <strain evidence="1">HKST-UBA17</strain>
    </source>
</reference>
<dbReference type="EMBL" id="JAGQLN010000006">
    <property type="protein sequence ID" value="MCA9376726.1"/>
    <property type="molecule type" value="Genomic_DNA"/>
</dbReference>
<evidence type="ECO:0000313" key="2">
    <source>
        <dbReference type="Proteomes" id="UP000741282"/>
    </source>
</evidence>
<keyword evidence="1" id="KW-0547">Nucleotide-binding</keyword>
<dbReference type="Gene3D" id="3.30.565.10">
    <property type="entry name" value="Histidine kinase-like ATPase, C-terminal domain"/>
    <property type="match status" value="1"/>
</dbReference>
<name>A0A955KY21_9BACT</name>
<dbReference type="SUPFAM" id="SSF55874">
    <property type="entry name" value="ATPase domain of HSP90 chaperone/DNA topoisomerase II/histidine kinase"/>
    <property type="match status" value="1"/>
</dbReference>
<accession>A0A955KY21</accession>
<evidence type="ECO:0000313" key="1">
    <source>
        <dbReference type="EMBL" id="MCA9376726.1"/>
    </source>
</evidence>